<accession>A0A8H3YRD3</accession>
<gene>
    <name evidence="5" type="ORF">EG328_008254</name>
</gene>
<name>A0A8H3YRD3_VENIN</name>
<evidence type="ECO:0000256" key="1">
    <source>
        <dbReference type="ARBA" id="ARBA00004141"/>
    </source>
</evidence>
<evidence type="ECO:0000313" key="5">
    <source>
        <dbReference type="EMBL" id="KAE9967392.1"/>
    </source>
</evidence>
<protein>
    <recommendedName>
        <fullName evidence="4">Major facilitator superfamily (MFS) profile domain-containing protein</fullName>
    </recommendedName>
</protein>
<keyword evidence="3" id="KW-1133">Transmembrane helix</keyword>
<dbReference type="InterPro" id="IPR011701">
    <property type="entry name" value="MFS"/>
</dbReference>
<dbReference type="Gene3D" id="1.20.1250.20">
    <property type="entry name" value="MFS general substrate transporter like domains"/>
    <property type="match status" value="1"/>
</dbReference>
<keyword evidence="3" id="KW-0812">Transmembrane</keyword>
<dbReference type="PANTHER" id="PTHR23520:SF5">
    <property type="entry name" value="TRANSPORTER, PUTATIVE (AFU_ORTHOLOGUE AFUA_3G04000)-RELATED"/>
    <property type="match status" value="1"/>
</dbReference>
<feature type="transmembrane region" description="Helical" evidence="3">
    <location>
        <begin position="116"/>
        <end position="135"/>
    </location>
</feature>
<proteinExistence type="predicted"/>
<feature type="region of interest" description="Disordered" evidence="2">
    <location>
        <begin position="457"/>
        <end position="477"/>
    </location>
</feature>
<dbReference type="GO" id="GO:0000329">
    <property type="term" value="C:fungal-type vacuole membrane"/>
    <property type="evidence" value="ECO:0007669"/>
    <property type="project" value="TreeGrafter"/>
</dbReference>
<dbReference type="OrthoDB" id="10027823at2759"/>
<keyword evidence="3" id="KW-0472">Membrane</keyword>
<dbReference type="InterPro" id="IPR036259">
    <property type="entry name" value="MFS_trans_sf"/>
</dbReference>
<feature type="transmembrane region" description="Helical" evidence="3">
    <location>
        <begin position="91"/>
        <end position="110"/>
    </location>
</feature>
<organism evidence="5 6">
    <name type="scientific">Venturia inaequalis</name>
    <name type="common">Apple scab fungus</name>
    <dbReference type="NCBI Taxonomy" id="5025"/>
    <lineage>
        <taxon>Eukaryota</taxon>
        <taxon>Fungi</taxon>
        <taxon>Dikarya</taxon>
        <taxon>Ascomycota</taxon>
        <taxon>Pezizomycotina</taxon>
        <taxon>Dothideomycetes</taxon>
        <taxon>Pleosporomycetidae</taxon>
        <taxon>Venturiales</taxon>
        <taxon>Venturiaceae</taxon>
        <taxon>Venturia</taxon>
    </lineage>
</organism>
<comment type="caution">
    <text evidence="5">The sequence shown here is derived from an EMBL/GenBank/DDBJ whole genome shotgun (WGS) entry which is preliminary data.</text>
</comment>
<feature type="transmembrane region" description="Helical" evidence="3">
    <location>
        <begin position="195"/>
        <end position="214"/>
    </location>
</feature>
<evidence type="ECO:0000256" key="2">
    <source>
        <dbReference type="SAM" id="MobiDB-lite"/>
    </source>
</evidence>
<dbReference type="PANTHER" id="PTHR23520">
    <property type="entry name" value="TRANSPORTER, PUTATIVE (AFU_ORTHOLOGUE AFUA_3G04000)-RELATED"/>
    <property type="match status" value="1"/>
</dbReference>
<dbReference type="Proteomes" id="UP000447873">
    <property type="component" value="Unassembled WGS sequence"/>
</dbReference>
<evidence type="ECO:0000256" key="3">
    <source>
        <dbReference type="SAM" id="Phobius"/>
    </source>
</evidence>
<reference evidence="5 6" key="1">
    <citation type="submission" date="2018-12" db="EMBL/GenBank/DDBJ databases">
        <title>Venturia inaequalis Genome Resource.</title>
        <authorList>
            <person name="Lichtner F.J."/>
        </authorList>
    </citation>
    <scope>NUCLEOTIDE SEQUENCE [LARGE SCALE GENOMIC DNA]</scope>
    <source>
        <strain evidence="5 6">120213</strain>
    </source>
</reference>
<feature type="domain" description="Major facilitator superfamily (MFS) profile" evidence="4">
    <location>
        <begin position="1"/>
        <end position="452"/>
    </location>
</feature>
<dbReference type="SUPFAM" id="SSF103473">
    <property type="entry name" value="MFS general substrate transporter"/>
    <property type="match status" value="1"/>
</dbReference>
<evidence type="ECO:0000313" key="6">
    <source>
        <dbReference type="Proteomes" id="UP000447873"/>
    </source>
</evidence>
<dbReference type="PROSITE" id="PS50850">
    <property type="entry name" value="MFS"/>
    <property type="match status" value="1"/>
</dbReference>
<dbReference type="EMBL" id="WNWS01000460">
    <property type="protein sequence ID" value="KAE9967392.1"/>
    <property type="molecule type" value="Genomic_DNA"/>
</dbReference>
<feature type="transmembrane region" description="Helical" evidence="3">
    <location>
        <begin position="38"/>
        <end position="56"/>
    </location>
</feature>
<feature type="transmembrane region" description="Helical" evidence="3">
    <location>
        <begin position="62"/>
        <end position="84"/>
    </location>
</feature>
<sequence length="477" mass="52485">MSFPSKQLKWLYHEFGLSSLQDTGRDAKIIILTRCNRMVAYGFNSLIMALFLQSLGFSDPQIGAFMTLTLLGDVLLSVFLTLIADRLGRRRILFAGSLLMVISGATFAFFENFWILLLAAVVGVISATGGDCGPFRAIEESILSGLTTSKTRNDVLAWYVTSTTMAASVGTELAGRVIHYLQGREGWTLIDAYHAVFWVLIAMGLVNMLLTCMLSDACEATPAPAPTEEDEILLDDRSSFDGEEVINSQTKSHQPAKKPGRLQQISPQTRTVMYKVWALLALDSFADGMTPYSLKNYYLDQKFHLSKSTLGDITAASQWLCAFVAIFASPIARRIGLINTMVFTHLPSSLAIGFVPLPRSVGWTAGLLMFNSALNSLDQAPRSAFIAAVVKPEERTAVMGITSMLRTLAQSVGPTATGILSGNNHFWIAFVATSTLRIIYDVGLFVMFVNMKLNQHEENEPNSQKVDRRRSSDEEDL</sequence>
<dbReference type="AlphaFoldDB" id="A0A8H3YRD3"/>
<feature type="transmembrane region" description="Helical" evidence="3">
    <location>
        <begin position="156"/>
        <end position="175"/>
    </location>
</feature>
<dbReference type="InterPro" id="IPR020846">
    <property type="entry name" value="MFS_dom"/>
</dbReference>
<dbReference type="GO" id="GO:0022857">
    <property type="term" value="F:transmembrane transporter activity"/>
    <property type="evidence" value="ECO:0007669"/>
    <property type="project" value="InterPro"/>
</dbReference>
<evidence type="ECO:0000259" key="4">
    <source>
        <dbReference type="PROSITE" id="PS50850"/>
    </source>
</evidence>
<comment type="subcellular location">
    <subcellularLocation>
        <location evidence="1">Membrane</location>
        <topology evidence="1">Multi-pass membrane protein</topology>
    </subcellularLocation>
</comment>
<feature type="transmembrane region" description="Helical" evidence="3">
    <location>
        <begin position="426"/>
        <end position="449"/>
    </location>
</feature>
<dbReference type="Pfam" id="PF07690">
    <property type="entry name" value="MFS_1"/>
    <property type="match status" value="2"/>
</dbReference>
<feature type="transmembrane region" description="Helical" evidence="3">
    <location>
        <begin position="335"/>
        <end position="357"/>
    </location>
</feature>